<dbReference type="KEGG" id="yli:2908171"/>
<dbReference type="OMA" id="WTSIVYE"/>
<feature type="transmembrane region" description="Helical" evidence="8">
    <location>
        <begin position="199"/>
        <end position="219"/>
    </location>
</feature>
<feature type="transmembrane region" description="Helical" evidence="8">
    <location>
        <begin position="169"/>
        <end position="187"/>
    </location>
</feature>
<reference evidence="10 12" key="1">
    <citation type="journal article" date="2016" name="PLoS ONE">
        <title>Sequence Assembly of Yarrowia lipolytica Strain W29/CLIB89 Shows Transposable Element Diversity.</title>
        <authorList>
            <person name="Magnan C."/>
            <person name="Yu J."/>
            <person name="Chang I."/>
            <person name="Jahn E."/>
            <person name="Kanomata Y."/>
            <person name="Wu J."/>
            <person name="Zeller M."/>
            <person name="Oakes M."/>
            <person name="Baldi P."/>
            <person name="Sandmeyer S."/>
        </authorList>
    </citation>
    <scope>NUCLEOTIDE SEQUENCE [LARGE SCALE GENOMIC DNA]</scope>
    <source>
        <strain evidence="10">CLIB89</strain>
        <strain evidence="12">CLIB89(W29)</strain>
    </source>
</reference>
<feature type="transmembrane region" description="Helical" evidence="8">
    <location>
        <begin position="289"/>
        <end position="309"/>
    </location>
</feature>
<dbReference type="Gene3D" id="1.10.3430.10">
    <property type="entry name" value="Ammonium transporter AmtB like domains"/>
    <property type="match status" value="1"/>
</dbReference>
<keyword evidence="3 8" id="KW-0813">Transport</keyword>
<organism evidence="10 12">
    <name type="scientific">Yarrowia lipolytica</name>
    <name type="common">Candida lipolytica</name>
    <dbReference type="NCBI Taxonomy" id="4952"/>
    <lineage>
        <taxon>Eukaryota</taxon>
        <taxon>Fungi</taxon>
        <taxon>Dikarya</taxon>
        <taxon>Ascomycota</taxon>
        <taxon>Saccharomycotina</taxon>
        <taxon>Dipodascomycetes</taxon>
        <taxon>Dipodascales</taxon>
        <taxon>Dipodascales incertae sedis</taxon>
        <taxon>Yarrowia</taxon>
    </lineage>
</organism>
<feature type="transmembrane region" description="Helical" evidence="8">
    <location>
        <begin position="12"/>
        <end position="33"/>
    </location>
</feature>
<dbReference type="Pfam" id="PF00909">
    <property type="entry name" value="Ammonium_transp"/>
    <property type="match status" value="1"/>
</dbReference>
<dbReference type="PANTHER" id="PTHR43029">
    <property type="entry name" value="AMMONIUM TRANSPORTER MEP2"/>
    <property type="match status" value="1"/>
</dbReference>
<dbReference type="EMBL" id="KZ857333">
    <property type="protein sequence ID" value="RDW26461.1"/>
    <property type="molecule type" value="Genomic_DNA"/>
</dbReference>
<dbReference type="GO" id="GO:0008519">
    <property type="term" value="F:ammonium channel activity"/>
    <property type="evidence" value="ECO:0007669"/>
    <property type="project" value="InterPro"/>
</dbReference>
<keyword evidence="7 8" id="KW-0924">Ammonia transport</keyword>
<accession>A0A1D8NN72</accession>
<sequence>MSEYELPDLVWVTTSGALVWLMVPGIAFLYSGLSRKNHALGALWTGMMTLGVSFFQWWLWGYSLSFSAKDNGQHFIGGMEHVVAQHVWTSRSASTPTVPDVVCYFYQGMFACVTAALMIGGGNERVRLGPLAVFLFIWQTIVYCPIAYWTWNPNGWAARLGSLDFAGGGPVHMCSGSAAMAFALVVGRRKSPACDFVPAFRPSSVAYIIMGTIMLWFGWLGFNGGSAGGASVRGIVAMVNTNLAASCGGLTWMMVDYFRHNGKWTAIGICSGAIVGLVGVTPAAGFVPAWSAVVIGIVSGVAANLGIGIKGVVYIDDGLDVFALHGIGGFTGSVMTAFFASDWVTKTDGVTVIQGGWVNGHYVQLGYQLASACATIGWSFAITYLILITMDLIPFLTLRMDAVDEQLGTDVTQLSNECPEQWEELTLYLRPWLENVEKEKQERMAQEAMHQVV</sequence>
<reference evidence="11 13" key="2">
    <citation type="submission" date="2018-07" db="EMBL/GenBank/DDBJ databases">
        <title>Draft Genome Assemblies for Five Robust Yarrowia lipolytica Strains Exhibiting High Lipid Production and Pentose Sugar Utilization and Sugar Alcohol Secretion from Undetoxified Lignocellulosic Biomass Hydrolysates.</title>
        <authorList>
            <consortium name="DOE Joint Genome Institute"/>
            <person name="Walker C."/>
            <person name="Ryu S."/>
            <person name="Na H."/>
            <person name="Zane M."/>
            <person name="LaButti K."/>
            <person name="Lipzen A."/>
            <person name="Haridas S."/>
            <person name="Barry K."/>
            <person name="Grigoriev I.V."/>
            <person name="Quarterman J."/>
            <person name="Slininger P."/>
            <person name="Dien B."/>
            <person name="Trinh C.T."/>
        </authorList>
    </citation>
    <scope>NUCLEOTIDE SEQUENCE [LARGE SCALE GENOMIC DNA]</scope>
    <source>
        <strain evidence="11 13">YB392</strain>
    </source>
</reference>
<evidence type="ECO:0000256" key="1">
    <source>
        <dbReference type="ARBA" id="ARBA00004141"/>
    </source>
</evidence>
<dbReference type="SUPFAM" id="SSF111352">
    <property type="entry name" value="Ammonium transporter"/>
    <property type="match status" value="1"/>
</dbReference>
<evidence type="ECO:0000259" key="9">
    <source>
        <dbReference type="Pfam" id="PF00909"/>
    </source>
</evidence>
<dbReference type="GO" id="GO:0005886">
    <property type="term" value="C:plasma membrane"/>
    <property type="evidence" value="ECO:0007669"/>
    <property type="project" value="UniProtKB-SubCell"/>
</dbReference>
<dbReference type="GeneID" id="2908171"/>
<dbReference type="EMBL" id="CP017558">
    <property type="protein sequence ID" value="AOW07100.1"/>
    <property type="molecule type" value="Genomic_DNA"/>
</dbReference>
<dbReference type="VEuPathDB" id="FungiDB:YALI0_F12925g"/>
<dbReference type="PROSITE" id="PS01219">
    <property type="entry name" value="AMMONIUM_TRANSP"/>
    <property type="match status" value="1"/>
</dbReference>
<evidence type="ECO:0000256" key="5">
    <source>
        <dbReference type="ARBA" id="ARBA00022989"/>
    </source>
</evidence>
<feature type="transmembrane region" description="Helical" evidence="8">
    <location>
        <begin position="264"/>
        <end position="283"/>
    </location>
</feature>
<keyword evidence="5 8" id="KW-1133">Transmembrane helix</keyword>
<evidence type="ECO:0000256" key="2">
    <source>
        <dbReference type="ARBA" id="ARBA00005887"/>
    </source>
</evidence>
<feature type="domain" description="Ammonium transporter AmtB-like" evidence="9">
    <location>
        <begin position="10"/>
        <end position="414"/>
    </location>
</feature>
<keyword evidence="6 8" id="KW-0472">Membrane</keyword>
<protein>
    <recommendedName>
        <fullName evidence="8">Ammonium transporter</fullName>
    </recommendedName>
</protein>
<dbReference type="Proteomes" id="UP000182444">
    <property type="component" value="Chromosome 1F"/>
</dbReference>
<feature type="transmembrane region" description="Helical" evidence="8">
    <location>
        <begin position="231"/>
        <end position="252"/>
    </location>
</feature>
<feature type="transmembrane region" description="Helical" evidence="8">
    <location>
        <begin position="104"/>
        <end position="121"/>
    </location>
</feature>
<comment type="similarity">
    <text evidence="2 8">Belongs to the ammonia transporter channel (TC 1.A.11.2) family.</text>
</comment>
<evidence type="ECO:0000313" key="12">
    <source>
        <dbReference type="Proteomes" id="UP000182444"/>
    </source>
</evidence>
<dbReference type="InterPro" id="IPR024041">
    <property type="entry name" value="NH4_transpt_AmtB-like_dom"/>
</dbReference>
<evidence type="ECO:0000313" key="10">
    <source>
        <dbReference type="EMBL" id="AOW07100.1"/>
    </source>
</evidence>
<gene>
    <name evidence="11" type="ORF">B0I71DRAFT_170380</name>
    <name evidence="10" type="ORF">YALI1_F17337g</name>
</gene>
<dbReference type="NCBIfam" id="TIGR00836">
    <property type="entry name" value="amt"/>
    <property type="match status" value="1"/>
</dbReference>
<dbReference type="PANTHER" id="PTHR43029:SF10">
    <property type="entry name" value="AMMONIUM TRANSPORTER MEP2"/>
    <property type="match status" value="1"/>
</dbReference>
<evidence type="ECO:0000256" key="3">
    <source>
        <dbReference type="ARBA" id="ARBA00022448"/>
    </source>
</evidence>
<proteinExistence type="inferred from homology"/>
<feature type="transmembrane region" description="Helical" evidence="8">
    <location>
        <begin position="40"/>
        <end position="60"/>
    </location>
</feature>
<evidence type="ECO:0000256" key="7">
    <source>
        <dbReference type="ARBA" id="ARBA00023177"/>
    </source>
</evidence>
<evidence type="ECO:0000256" key="4">
    <source>
        <dbReference type="ARBA" id="ARBA00022692"/>
    </source>
</evidence>
<evidence type="ECO:0000313" key="13">
    <source>
        <dbReference type="Proteomes" id="UP000256601"/>
    </source>
</evidence>
<dbReference type="Proteomes" id="UP000256601">
    <property type="component" value="Unassembled WGS sequence"/>
</dbReference>
<feature type="transmembrane region" description="Helical" evidence="8">
    <location>
        <begin position="367"/>
        <end position="390"/>
    </location>
</feature>
<evidence type="ECO:0000256" key="6">
    <source>
        <dbReference type="ARBA" id="ARBA00023136"/>
    </source>
</evidence>
<keyword evidence="4 8" id="KW-0812">Transmembrane</keyword>
<dbReference type="VEuPathDB" id="FungiDB:YALI1_F17337g"/>
<feature type="transmembrane region" description="Helical" evidence="8">
    <location>
        <begin position="321"/>
        <end position="340"/>
    </location>
</feature>
<evidence type="ECO:0000256" key="8">
    <source>
        <dbReference type="RuleBase" id="RU362002"/>
    </source>
</evidence>
<comment type="subcellular location">
    <subcellularLocation>
        <location evidence="8">Cell membrane</location>
        <topology evidence="8">Multi-pass membrane protein</topology>
    </subcellularLocation>
    <subcellularLocation>
        <location evidence="1">Membrane</location>
        <topology evidence="1">Multi-pass membrane protein</topology>
    </subcellularLocation>
</comment>
<dbReference type="eggNOG" id="KOG0682">
    <property type="taxonomic scope" value="Eukaryota"/>
</dbReference>
<dbReference type="AlphaFoldDB" id="A0A1D8NN72"/>
<name>A0A1D8NN72_YARLL</name>
<dbReference type="InterPro" id="IPR029020">
    <property type="entry name" value="Ammonium/urea_transptr"/>
</dbReference>
<dbReference type="InterPro" id="IPR001905">
    <property type="entry name" value="Ammonium_transpt"/>
</dbReference>
<evidence type="ECO:0000313" key="11">
    <source>
        <dbReference type="EMBL" id="RDW26461.1"/>
    </source>
</evidence>
<dbReference type="InterPro" id="IPR018047">
    <property type="entry name" value="Ammonium_transpt_CS"/>
</dbReference>
<feature type="transmembrane region" description="Helical" evidence="8">
    <location>
        <begin position="128"/>
        <end position="149"/>
    </location>
</feature>